<reference evidence="3 4" key="1">
    <citation type="journal article" date="2020" name="mSystems">
        <title>Defining Genomic and Predicted Metabolic Features of the Acetobacterium Genus.</title>
        <authorList>
            <person name="Ross D.E."/>
            <person name="Marshall C.W."/>
            <person name="Gulliver D."/>
            <person name="May H.D."/>
            <person name="Norman R.S."/>
        </authorList>
    </citation>
    <scope>NUCLEOTIDE SEQUENCE [LARGE SCALE GENOMIC DNA]</scope>
    <source>
        <strain evidence="3 4">DSM 4132</strain>
    </source>
</reference>
<feature type="binding site" evidence="2">
    <location>
        <position position="102"/>
    </location>
    <ligand>
        <name>ATP</name>
        <dbReference type="ChEBI" id="CHEBI:30616"/>
    </ligand>
</feature>
<evidence type="ECO:0000256" key="1">
    <source>
        <dbReference type="ARBA" id="ARBA00022694"/>
    </source>
</evidence>
<dbReference type="HAMAP" id="MF_01539">
    <property type="entry name" value="TmcAL"/>
    <property type="match status" value="1"/>
</dbReference>
<keyword evidence="2" id="KW-0436">Ligase</keyword>
<feature type="binding site" evidence="2">
    <location>
        <position position="188"/>
    </location>
    <ligand>
        <name>ATP</name>
        <dbReference type="ChEBI" id="CHEBI:30616"/>
    </ligand>
</feature>
<dbReference type="InterPro" id="IPR008513">
    <property type="entry name" value="tRNA(Met)_cyd_acetate_ligase"/>
</dbReference>
<dbReference type="InterPro" id="IPR014729">
    <property type="entry name" value="Rossmann-like_a/b/a_fold"/>
</dbReference>
<comment type="caution">
    <text evidence="3">The sequence shown here is derived from an EMBL/GenBank/DDBJ whole genome shotgun (WGS) entry which is preliminary data.</text>
</comment>
<protein>
    <recommendedName>
        <fullName evidence="2">tRNA(Met) cytidine acetate ligase</fullName>
        <ecNumber evidence="2">6.3.4.-</ecNumber>
    </recommendedName>
</protein>
<comment type="function">
    <text evidence="2">Catalyzes the formation of N(4)-acetylcytidine (ac(4)C) at the wobble position of elongator tRNA(Met), using acetate and ATP as substrates. First activates an acetate ion to form acetyladenylate (Ac-AMP) and then transfers the acetyl group to tRNA to form ac(4)C34.</text>
</comment>
<evidence type="ECO:0000313" key="3">
    <source>
        <dbReference type="EMBL" id="MBC3898354.1"/>
    </source>
</evidence>
<dbReference type="SUPFAM" id="SSF52374">
    <property type="entry name" value="Nucleotidylyl transferase"/>
    <property type="match status" value="1"/>
</dbReference>
<dbReference type="NCBIfam" id="NF010191">
    <property type="entry name" value="PRK13670.1"/>
    <property type="match status" value="1"/>
</dbReference>
<feature type="binding site" evidence="2">
    <location>
        <begin position="7"/>
        <end position="20"/>
    </location>
    <ligand>
        <name>ATP</name>
        <dbReference type="ChEBI" id="CHEBI:30616"/>
    </ligand>
</feature>
<keyword evidence="1 2" id="KW-0819">tRNA processing</keyword>
<organism evidence="3 4">
    <name type="scientific">Acetobacterium malicum</name>
    <dbReference type="NCBI Taxonomy" id="52692"/>
    <lineage>
        <taxon>Bacteria</taxon>
        <taxon>Bacillati</taxon>
        <taxon>Bacillota</taxon>
        <taxon>Clostridia</taxon>
        <taxon>Eubacteriales</taxon>
        <taxon>Eubacteriaceae</taxon>
        <taxon>Acetobacterium</taxon>
    </lineage>
</organism>
<evidence type="ECO:0000313" key="4">
    <source>
        <dbReference type="Proteomes" id="UP000622405"/>
    </source>
</evidence>
<evidence type="ECO:0000256" key="2">
    <source>
        <dbReference type="HAMAP-Rule" id="MF_01539"/>
    </source>
</evidence>
<sequence length="421" mass="47648">MKILGIIAEYNPFHMGHAWQIESSKKESHCDSVMALMSGSLTQRGDFALLNKWERAQLALSAGVDLVCELPFGYACQSAEAFAHGGIKIFNATGVIDILSFGSEFGHIQPLTSLAETLVHEPVEFKSFLKQELSSGVSFPRARELAIRSYLSHEAGDLLKTPNNILALEYLKALHKTQSDIDVMTVKRQGADYHSLLPSKYLSATGIRTILKDALAHPESDAAILEALDHKLPYKADDLILPFRKNYNPRGDDYFLNALRLQILSSDVKDLKNTPYVSEGLEHKIRDALKTATNLDECVNAIISKRIPQTRVRRILSNRLLELDKETLNLFQAESFVPYLRVLGFNEKGQAILKAIKDRGQLPILTSLKKSRFLLTPTQNKMLYYDCRATDFHNQFYETKYCYHRDYLQSPIHYPNQKIGK</sequence>
<keyword evidence="2" id="KW-0820">tRNA-binding</keyword>
<keyword evidence="2" id="KW-0694">RNA-binding</keyword>
<dbReference type="PANTHER" id="PTHR37825">
    <property type="entry name" value="TRNA(MET) CYTIDINE ACETATE LIGASE"/>
    <property type="match status" value="1"/>
</dbReference>
<dbReference type="RefSeq" id="WP_186893024.1">
    <property type="nucleotide sequence ID" value="NZ_WJBE01000001.1"/>
</dbReference>
<proteinExistence type="inferred from homology"/>
<keyword evidence="4" id="KW-1185">Reference proteome</keyword>
<dbReference type="Pfam" id="PF05636">
    <property type="entry name" value="HIGH_NTase1"/>
    <property type="match status" value="1"/>
</dbReference>
<keyword evidence="2" id="KW-0067">ATP-binding</keyword>
<comment type="catalytic activity">
    <reaction evidence="2">
        <text>cytidine(34) in elongator tRNA(Met) + acetate + ATP = N(4)-acetylcytidine(34) in elongator tRNA(Met) + AMP + diphosphate</text>
        <dbReference type="Rhea" id="RHEA:58144"/>
        <dbReference type="Rhea" id="RHEA-COMP:10693"/>
        <dbReference type="Rhea" id="RHEA-COMP:10694"/>
        <dbReference type="ChEBI" id="CHEBI:30089"/>
        <dbReference type="ChEBI" id="CHEBI:30616"/>
        <dbReference type="ChEBI" id="CHEBI:33019"/>
        <dbReference type="ChEBI" id="CHEBI:74900"/>
        <dbReference type="ChEBI" id="CHEBI:82748"/>
        <dbReference type="ChEBI" id="CHEBI:456215"/>
    </reaction>
</comment>
<comment type="subcellular location">
    <subcellularLocation>
        <location evidence="2">Cytoplasm</location>
    </subcellularLocation>
</comment>
<keyword evidence="2" id="KW-0963">Cytoplasm</keyword>
<dbReference type="EMBL" id="WJBE01000001">
    <property type="protein sequence ID" value="MBC3898354.1"/>
    <property type="molecule type" value="Genomic_DNA"/>
</dbReference>
<keyword evidence="2" id="KW-0547">Nucleotide-binding</keyword>
<dbReference type="Proteomes" id="UP000622405">
    <property type="component" value="Unassembled WGS sequence"/>
</dbReference>
<name>A0ABR6YT46_9FIRM</name>
<accession>A0ABR6YT46</accession>
<comment type="similarity">
    <text evidence="2">Belongs to the TmcAL family.</text>
</comment>
<dbReference type="Gene3D" id="3.40.50.620">
    <property type="entry name" value="HUPs"/>
    <property type="match status" value="1"/>
</dbReference>
<dbReference type="PANTHER" id="PTHR37825:SF1">
    <property type="entry name" value="TRNA(MET) CYTIDINE ACETATE LIGASE"/>
    <property type="match status" value="1"/>
</dbReference>
<comment type="caution">
    <text evidence="2">Lacks conserved residue(s) required for the propagation of feature annotation.</text>
</comment>
<feature type="binding site" evidence="2">
    <location>
        <position position="163"/>
    </location>
    <ligand>
        <name>ATP</name>
        <dbReference type="ChEBI" id="CHEBI:30616"/>
    </ligand>
</feature>
<dbReference type="EC" id="6.3.4.-" evidence="2"/>
<gene>
    <name evidence="2" type="primary">tmcAL</name>
    <name evidence="3" type="ORF">GH811_01825</name>
</gene>